<feature type="transmembrane region" description="Helical" evidence="1">
    <location>
        <begin position="61"/>
        <end position="86"/>
    </location>
</feature>
<evidence type="ECO:0000313" key="2">
    <source>
        <dbReference type="EMBL" id="GMR44587.1"/>
    </source>
</evidence>
<feature type="transmembrane region" description="Helical" evidence="1">
    <location>
        <begin position="23"/>
        <end position="40"/>
    </location>
</feature>
<feature type="non-terminal residue" evidence="2">
    <location>
        <position position="89"/>
    </location>
</feature>
<dbReference type="PANTHER" id="PTHR22943:SF248">
    <property type="entry name" value="SEVEN TM RECEPTOR"/>
    <property type="match status" value="1"/>
</dbReference>
<dbReference type="Proteomes" id="UP001328107">
    <property type="component" value="Unassembled WGS sequence"/>
</dbReference>
<accession>A0AAN5CHN4</accession>
<proteinExistence type="predicted"/>
<evidence type="ECO:0008006" key="4">
    <source>
        <dbReference type="Google" id="ProtNLM"/>
    </source>
</evidence>
<sequence length="89" mass="10328">IPKADGTKEWQWRTLAGMACDQPVIFATLVVICFCLVRILQEMRKIGHHVESDSRRMQRKLIRVLLWQSIIPTITSYIPITFIAAFPLF</sequence>
<feature type="non-terminal residue" evidence="2">
    <location>
        <position position="1"/>
    </location>
</feature>
<dbReference type="InterPro" id="IPR019428">
    <property type="entry name" value="7TM_GPCR_serpentine_rcpt_Str"/>
</dbReference>
<dbReference type="EMBL" id="BTRK01000004">
    <property type="protein sequence ID" value="GMR44587.1"/>
    <property type="molecule type" value="Genomic_DNA"/>
</dbReference>
<dbReference type="PANTHER" id="PTHR22943">
    <property type="entry name" value="7-TRANSMEMBRANE DOMAIN RECEPTOR C.ELEGANS"/>
    <property type="match status" value="1"/>
</dbReference>
<keyword evidence="1" id="KW-0472">Membrane</keyword>
<organism evidence="2 3">
    <name type="scientific">Pristionchus mayeri</name>
    <dbReference type="NCBI Taxonomy" id="1317129"/>
    <lineage>
        <taxon>Eukaryota</taxon>
        <taxon>Metazoa</taxon>
        <taxon>Ecdysozoa</taxon>
        <taxon>Nematoda</taxon>
        <taxon>Chromadorea</taxon>
        <taxon>Rhabditida</taxon>
        <taxon>Rhabditina</taxon>
        <taxon>Diplogasteromorpha</taxon>
        <taxon>Diplogasteroidea</taxon>
        <taxon>Neodiplogasteridae</taxon>
        <taxon>Pristionchus</taxon>
    </lineage>
</organism>
<dbReference type="Pfam" id="PF10326">
    <property type="entry name" value="7TM_GPCR_Str"/>
    <property type="match status" value="1"/>
</dbReference>
<keyword evidence="3" id="KW-1185">Reference proteome</keyword>
<dbReference type="AlphaFoldDB" id="A0AAN5CHN4"/>
<gene>
    <name evidence="2" type="ORF">PMAYCL1PPCAC_14782</name>
</gene>
<reference evidence="3" key="1">
    <citation type="submission" date="2022-10" db="EMBL/GenBank/DDBJ databases">
        <title>Genome assembly of Pristionchus species.</title>
        <authorList>
            <person name="Yoshida K."/>
            <person name="Sommer R.J."/>
        </authorList>
    </citation>
    <scope>NUCLEOTIDE SEQUENCE [LARGE SCALE GENOMIC DNA]</scope>
    <source>
        <strain evidence="3">RS5460</strain>
    </source>
</reference>
<name>A0AAN5CHN4_9BILA</name>
<comment type="caution">
    <text evidence="2">The sequence shown here is derived from an EMBL/GenBank/DDBJ whole genome shotgun (WGS) entry which is preliminary data.</text>
</comment>
<dbReference type="SUPFAM" id="SSF81321">
    <property type="entry name" value="Family A G protein-coupled receptor-like"/>
    <property type="match status" value="1"/>
</dbReference>
<keyword evidence="1" id="KW-0812">Transmembrane</keyword>
<keyword evidence="1" id="KW-1133">Transmembrane helix</keyword>
<evidence type="ECO:0000313" key="3">
    <source>
        <dbReference type="Proteomes" id="UP001328107"/>
    </source>
</evidence>
<protein>
    <recommendedName>
        <fullName evidence="4">G protein-coupled receptor</fullName>
    </recommendedName>
</protein>
<evidence type="ECO:0000256" key="1">
    <source>
        <dbReference type="SAM" id="Phobius"/>
    </source>
</evidence>